<feature type="chain" id="PRO_5021337290" evidence="1">
    <location>
        <begin position="29"/>
        <end position="90"/>
    </location>
</feature>
<protein>
    <submittedName>
        <fullName evidence="2">Uncharacterized protein</fullName>
    </submittedName>
</protein>
<sequence>MAPSMNRFCVVLLVLIASTSFFVDKAQASGYHSCMNNCDSSYLICFHYCLGSALGVSYKLSVGRTLPESNLNAHSENYKAPRKVQGGEKH</sequence>
<keyword evidence="3" id="KW-1185">Reference proteome</keyword>
<name>A0A4Y7JTX0_PAPSO</name>
<reference evidence="2 3" key="1">
    <citation type="journal article" date="2018" name="Science">
        <title>The opium poppy genome and morphinan production.</title>
        <authorList>
            <person name="Guo L."/>
            <person name="Winzer T."/>
            <person name="Yang X."/>
            <person name="Li Y."/>
            <person name="Ning Z."/>
            <person name="He Z."/>
            <person name="Teodor R."/>
            <person name="Lu Y."/>
            <person name="Bowser T.A."/>
            <person name="Graham I.A."/>
            <person name="Ye K."/>
        </authorList>
    </citation>
    <scope>NUCLEOTIDE SEQUENCE [LARGE SCALE GENOMIC DNA]</scope>
    <source>
        <strain evidence="3">cv. HN1</strain>
        <tissue evidence="2">Leaves</tissue>
    </source>
</reference>
<dbReference type="EMBL" id="CM010720">
    <property type="protein sequence ID" value="RZC64534.1"/>
    <property type="molecule type" value="Genomic_DNA"/>
</dbReference>
<evidence type="ECO:0000256" key="1">
    <source>
        <dbReference type="SAM" id="SignalP"/>
    </source>
</evidence>
<dbReference type="Proteomes" id="UP000316621">
    <property type="component" value="Chromosome 6"/>
</dbReference>
<dbReference type="Gramene" id="RZC64534">
    <property type="protein sequence ID" value="RZC64534"/>
    <property type="gene ID" value="C5167_008226"/>
</dbReference>
<gene>
    <name evidence="2" type="ORF">C5167_008226</name>
</gene>
<dbReference type="AlphaFoldDB" id="A0A4Y7JTX0"/>
<evidence type="ECO:0000313" key="3">
    <source>
        <dbReference type="Proteomes" id="UP000316621"/>
    </source>
</evidence>
<keyword evidence="1" id="KW-0732">Signal</keyword>
<evidence type="ECO:0000313" key="2">
    <source>
        <dbReference type="EMBL" id="RZC64534.1"/>
    </source>
</evidence>
<accession>A0A4Y7JTX0</accession>
<feature type="signal peptide" evidence="1">
    <location>
        <begin position="1"/>
        <end position="28"/>
    </location>
</feature>
<organism evidence="2 3">
    <name type="scientific">Papaver somniferum</name>
    <name type="common">Opium poppy</name>
    <dbReference type="NCBI Taxonomy" id="3469"/>
    <lineage>
        <taxon>Eukaryota</taxon>
        <taxon>Viridiplantae</taxon>
        <taxon>Streptophyta</taxon>
        <taxon>Embryophyta</taxon>
        <taxon>Tracheophyta</taxon>
        <taxon>Spermatophyta</taxon>
        <taxon>Magnoliopsida</taxon>
        <taxon>Ranunculales</taxon>
        <taxon>Papaveraceae</taxon>
        <taxon>Papaveroideae</taxon>
        <taxon>Papaver</taxon>
    </lineage>
</organism>
<proteinExistence type="predicted"/>